<feature type="transmembrane region" description="Helical" evidence="2">
    <location>
        <begin position="167"/>
        <end position="190"/>
    </location>
</feature>
<dbReference type="OrthoDB" id="2548432at2759"/>
<keyword evidence="5" id="KW-1185">Reference proteome</keyword>
<keyword evidence="2" id="KW-1133">Transmembrane helix</keyword>
<feature type="domain" description="BTB" evidence="3">
    <location>
        <begin position="648"/>
        <end position="716"/>
    </location>
</feature>
<protein>
    <recommendedName>
        <fullName evidence="3">BTB domain-containing protein</fullName>
    </recommendedName>
</protein>
<dbReference type="AlphaFoldDB" id="A0A4Y9XR88"/>
<feature type="compositionally biased region" description="Basic residues" evidence="1">
    <location>
        <begin position="778"/>
        <end position="788"/>
    </location>
</feature>
<proteinExistence type="predicted"/>
<feature type="transmembrane region" description="Helical" evidence="2">
    <location>
        <begin position="240"/>
        <end position="266"/>
    </location>
</feature>
<evidence type="ECO:0000256" key="1">
    <source>
        <dbReference type="SAM" id="MobiDB-lite"/>
    </source>
</evidence>
<evidence type="ECO:0000259" key="3">
    <source>
        <dbReference type="PROSITE" id="PS50097"/>
    </source>
</evidence>
<evidence type="ECO:0000313" key="5">
    <source>
        <dbReference type="Proteomes" id="UP000298327"/>
    </source>
</evidence>
<keyword evidence="2" id="KW-0472">Membrane</keyword>
<sequence length="945" mass="104703">MIYCRMGSEVQVHCARAASQAVCAAACGAAVVGRSLSDGIGAPERQAEAFHSGLSRTLSVWTDVGRGDITPFDDMGIVHDRMMILILRAREALRAPCPLSSSSCRPRLPRPHDPRQPASRGRCDDVGLVTHLLRVILIAAILGCMLVPVVIFLCVLCPPHMRRRPVFILNLVACAIGICEATLCIVLMFLSITGPDGSVHKALILTTLVFTLIPTVFIDSILFFRMLAFYPAMLTTRRRLLAIIAFPVLCKFARLGTLTGSIVLYYRATSGLTHFDILIHSIWLPKPLFCISLILQMVDNSYVCLIFLYKLGRFQRRARAIGASKDVLHRIPAIFAIALGNYVFPVAMNIAQIALMATNPSFMNIMEIFLTNNFVTILGVVFATVWTNTENWRASQAGPQSDESYMQEQDERAVPGLPVFLTPRSSSTFVVNVELEQPRGEAPTDGKDENGIVQLKDSAAACAATELAALTKCPARPLFQGVVTVHRLGVMLARTGNASCEYGSCTPALASCGEAMTLEPSARASDSCGRKSIGNSLGLFSNVITSCSRSLNIAFLTSLISASVLDDIAVHICVFCCGSDHMDTVTSVHPKYSHSYRRPGGVPHIPYRSLSRRAPPLPSMTVDEFPTFLHNPNALPSEKRGSVWYEDGNIVLVCASKFYRVYRGLLIDHSTYFANLFSKPLPAILRDGYAQGWQVVEINDIPLPILDFFLNFMKSGHRRPMPTSLEGMDAYLRPTAVPLPRPRTGVRGVEWRGRDYAEQLQPAARRELRDATKYDRSRGRRHRRRRALHPGVDILAASEPRRRSPYAPGFTHTSSSHAYYTLLEHNKMSKEGLRRVLRGFSYGRSFGSRPRCCSFEFLLDVLQNHPHIMQDSDGLPQLLFDMVTVIRYEAPNGKVCATCVGELDREVMGVYGDWFKGIPKKLGIAEDKWREFISWEKEKDNGAAA</sequence>
<evidence type="ECO:0000313" key="4">
    <source>
        <dbReference type="EMBL" id="TFY52586.1"/>
    </source>
</evidence>
<feature type="transmembrane region" description="Helical" evidence="2">
    <location>
        <begin position="333"/>
        <end position="356"/>
    </location>
</feature>
<dbReference type="EMBL" id="SEOQ01001282">
    <property type="protein sequence ID" value="TFY52586.1"/>
    <property type="molecule type" value="Genomic_DNA"/>
</dbReference>
<reference evidence="4 5" key="1">
    <citation type="submission" date="2019-02" db="EMBL/GenBank/DDBJ databases">
        <title>Genome sequencing of the rare red list fungi Dentipellis fragilis.</title>
        <authorList>
            <person name="Buettner E."/>
            <person name="Kellner H."/>
        </authorList>
    </citation>
    <scope>NUCLEOTIDE SEQUENCE [LARGE SCALE GENOMIC DNA]</scope>
    <source>
        <strain evidence="4 5">DSM 105465</strain>
    </source>
</reference>
<accession>A0A4Y9XR88</accession>
<feature type="compositionally biased region" description="Basic and acidic residues" evidence="1">
    <location>
        <begin position="764"/>
        <end position="777"/>
    </location>
</feature>
<comment type="caution">
    <text evidence="4">The sequence shown here is derived from an EMBL/GenBank/DDBJ whole genome shotgun (WGS) entry which is preliminary data.</text>
</comment>
<organism evidence="4 5">
    <name type="scientific">Dentipellis fragilis</name>
    <dbReference type="NCBI Taxonomy" id="205917"/>
    <lineage>
        <taxon>Eukaryota</taxon>
        <taxon>Fungi</taxon>
        <taxon>Dikarya</taxon>
        <taxon>Basidiomycota</taxon>
        <taxon>Agaricomycotina</taxon>
        <taxon>Agaricomycetes</taxon>
        <taxon>Russulales</taxon>
        <taxon>Hericiaceae</taxon>
        <taxon>Dentipellis</taxon>
    </lineage>
</organism>
<dbReference type="InterPro" id="IPR000210">
    <property type="entry name" value="BTB/POZ_dom"/>
</dbReference>
<name>A0A4Y9XR88_9AGAM</name>
<feature type="region of interest" description="Disordered" evidence="1">
    <location>
        <begin position="762"/>
        <end position="791"/>
    </location>
</feature>
<feature type="transmembrane region" description="Helical" evidence="2">
    <location>
        <begin position="286"/>
        <end position="312"/>
    </location>
</feature>
<dbReference type="Proteomes" id="UP000298327">
    <property type="component" value="Unassembled WGS sequence"/>
</dbReference>
<keyword evidence="2" id="KW-0812">Transmembrane</keyword>
<feature type="transmembrane region" description="Helical" evidence="2">
    <location>
        <begin position="202"/>
        <end position="228"/>
    </location>
</feature>
<feature type="transmembrane region" description="Helical" evidence="2">
    <location>
        <begin position="132"/>
        <end position="155"/>
    </location>
</feature>
<gene>
    <name evidence="4" type="ORF">EVG20_g10490</name>
</gene>
<evidence type="ECO:0000256" key="2">
    <source>
        <dbReference type="SAM" id="Phobius"/>
    </source>
</evidence>
<dbReference type="PROSITE" id="PS50097">
    <property type="entry name" value="BTB"/>
    <property type="match status" value="1"/>
</dbReference>